<evidence type="ECO:0000313" key="2">
    <source>
        <dbReference type="Proteomes" id="UP000245469"/>
    </source>
</evidence>
<comment type="caution">
    <text evidence="1">The sequence shown here is derived from an EMBL/GenBank/DDBJ whole genome shotgun (WGS) entry which is preliminary data.</text>
</comment>
<organism evidence="1 2">
    <name type="scientific">Quadrisphaera granulorum</name>
    <dbReference type="NCBI Taxonomy" id="317664"/>
    <lineage>
        <taxon>Bacteria</taxon>
        <taxon>Bacillati</taxon>
        <taxon>Actinomycetota</taxon>
        <taxon>Actinomycetes</taxon>
        <taxon>Kineosporiales</taxon>
        <taxon>Kineosporiaceae</taxon>
        <taxon>Quadrisphaera</taxon>
    </lineage>
</organism>
<accession>A0A316ARE5</accession>
<dbReference type="Proteomes" id="UP000245469">
    <property type="component" value="Unassembled WGS sequence"/>
</dbReference>
<sequence length="80" mass="8652">MHIHELFGGLNVAEIPSVKLVEVVDDCEHCGGPHLRRSAVFTDPVTGSVLSQLHDGDLERHEHDMAVEAAQAVRDTVDAA</sequence>
<evidence type="ECO:0000313" key="1">
    <source>
        <dbReference type="EMBL" id="PWJ52657.1"/>
    </source>
</evidence>
<dbReference type="EMBL" id="QGDQ01000018">
    <property type="protein sequence ID" value="PWJ52657.1"/>
    <property type="molecule type" value="Genomic_DNA"/>
</dbReference>
<protein>
    <submittedName>
        <fullName evidence="1">Uncharacterized protein</fullName>
    </submittedName>
</protein>
<proteinExistence type="predicted"/>
<reference evidence="1 2" key="1">
    <citation type="submission" date="2018-03" db="EMBL/GenBank/DDBJ databases">
        <title>Genomic Encyclopedia of Archaeal and Bacterial Type Strains, Phase II (KMG-II): from individual species to whole genera.</title>
        <authorList>
            <person name="Goeker M."/>
        </authorList>
    </citation>
    <scope>NUCLEOTIDE SEQUENCE [LARGE SCALE GENOMIC DNA]</scope>
    <source>
        <strain evidence="1 2">DSM 44889</strain>
    </source>
</reference>
<dbReference type="RefSeq" id="WP_146211206.1">
    <property type="nucleotide sequence ID" value="NZ_QGDQ01000018.1"/>
</dbReference>
<name>A0A316ARE5_9ACTN</name>
<dbReference type="AlphaFoldDB" id="A0A316ARE5"/>
<gene>
    <name evidence="1" type="ORF">BXY45_11828</name>
</gene>
<keyword evidence="2" id="KW-1185">Reference proteome</keyword>